<dbReference type="AlphaFoldDB" id="I0IB25"/>
<evidence type="ECO:0000313" key="4">
    <source>
        <dbReference type="Proteomes" id="UP000007881"/>
    </source>
</evidence>
<dbReference type="PANTHER" id="PTHR33490">
    <property type="entry name" value="BLR5614 PROTEIN-RELATED"/>
    <property type="match status" value="1"/>
</dbReference>
<organism evidence="3 4">
    <name type="scientific">Phycisphaera mikurensis (strain NBRC 102666 / KCTC 22515 / FYK2301M01)</name>
    <dbReference type="NCBI Taxonomy" id="1142394"/>
    <lineage>
        <taxon>Bacteria</taxon>
        <taxon>Pseudomonadati</taxon>
        <taxon>Planctomycetota</taxon>
        <taxon>Phycisphaerae</taxon>
        <taxon>Phycisphaerales</taxon>
        <taxon>Phycisphaeraceae</taxon>
        <taxon>Phycisphaera</taxon>
    </lineage>
</organism>
<dbReference type="Pfam" id="PF01841">
    <property type="entry name" value="Transglut_core"/>
    <property type="match status" value="1"/>
</dbReference>
<dbReference type="PANTHER" id="PTHR33490:SF1">
    <property type="entry name" value="SLL1233 PROTEIN"/>
    <property type="match status" value="1"/>
</dbReference>
<sequence>MSIRAAVLHRTEYTYDRPVDLAPQVIRLRPAPHARTPVSGYAMKLTLEHATPAGGVRRVEPFVNWQQDPQANWLARVVVPEAVTRFAVEVSLRCDLSPINPFDFFLDAEAETFPIAYGEDLARQLAPYLERAGAPACGSGFDAMLREVRGLVAPTGGEEPRTIDAVTSVNRRVQERLGYRLRFEAGIQSPEETIAAASGSCRDSAWLLVQLLRGLGLAARFVSGYSVQLAPDEKPLDEHAAAGVASDVVDLHAWAEVYLPGAGWVGLDATSGMMTGEGHIPLAATAEPGSAAPIEGSFAAASGLAGKPEVNDAAAGASVGVGFDYGVTVVRDFEDPRVTKPFDDAAWSRVDALGRHIDNRLARGDVRLTMGGEPTFVAAGLPAHPAWNTAALGGGKHAMGHALMKLQRARPRWAGSLVQAGQGKWYPGEELPRWSLALHRRRDGVAVWSDADRLADPTTGGPAGEGADLKSEAFVAALSAHLGLDGGNARPAFEDADAHTKRLRALPKGFDLLAFAEASAQADDEAEDAPRVPEGWTAQELRRLAAIETRGLDRPTAVILPLRRARSSEAPARWSSGPWSLAADEPNDPARLELFPGDAPAGLRIPLESLPFEEAEPDAGPDDPVAAAERPLLLDGDESARDPEPPKEVDPSEPKLLVRTALAVEPRGDALRIFLPPIRRLEHFLSLVAAVEAAAAEADARVVVEGYPPPSDPRLETVAATPDPGVLEINVAPEADWPALVDATESLYHDARVAGLSTEKFQKDGRHTGTGGGNHVVVGGRSPLDSPLLRRPDLLRSLVACWHRHPSLSYLFSGLFIGPTSQAPRMDEGRRNAVEEMNLAFLQTPEPGPADDSGFPTPPSREDAAPWLVDRLYRHLLTDLTGNTHRSELCIDKLYSPDSPTGRLGLLEFRGFEMPPHPRLALAQALLLRGLIARCWEEPLTGVLSDFGPALHDRYLLPHWVKRDFDAVLADLGRHGMAFESSWYDAFFEFRFPRLGTATVDGVHIELRVGVEPWLTLGEEASGTGTARYVDSSLERCQVRVSGLPAGDTRRVAVNGVELPLRPTGTAGESVAGVRYRAWQPWSCLHPTIEPHAPVAVDLVEPRWSERDPATGVVPAATLGGCAYSVAHPGGRAEDAHPVNALEAESRRAARFSGVSLHPGTNPLRPAGQDAGLVTLDLRRFPTAARGGG</sequence>
<dbReference type="eggNOG" id="COG1305">
    <property type="taxonomic scope" value="Bacteria"/>
</dbReference>
<dbReference type="Pfam" id="PF08379">
    <property type="entry name" value="Bact_transglu_N"/>
    <property type="match status" value="1"/>
</dbReference>
<dbReference type="InterPro" id="IPR002931">
    <property type="entry name" value="Transglutaminase-like"/>
</dbReference>
<accession>I0IB25</accession>
<dbReference type="InterPro" id="IPR018667">
    <property type="entry name" value="DUF2126"/>
</dbReference>
<dbReference type="InterPro" id="IPR038765">
    <property type="entry name" value="Papain-like_cys_pep_sf"/>
</dbReference>
<feature type="compositionally biased region" description="Basic and acidic residues" evidence="1">
    <location>
        <begin position="638"/>
        <end position="653"/>
    </location>
</feature>
<dbReference type="OrthoDB" id="9804872at2"/>
<reference evidence="3 4" key="1">
    <citation type="submission" date="2012-02" db="EMBL/GenBank/DDBJ databases">
        <title>Complete genome sequence of Phycisphaera mikurensis NBRC 102666.</title>
        <authorList>
            <person name="Ankai A."/>
            <person name="Hosoyama A."/>
            <person name="Terui Y."/>
            <person name="Sekine M."/>
            <person name="Fukai R."/>
            <person name="Kato Y."/>
            <person name="Nakamura S."/>
            <person name="Yamada-Narita S."/>
            <person name="Kawakoshi A."/>
            <person name="Fukunaga Y."/>
            <person name="Yamazaki S."/>
            <person name="Fujita N."/>
        </authorList>
    </citation>
    <scope>NUCLEOTIDE SEQUENCE [LARGE SCALE GENOMIC DNA]</scope>
    <source>
        <strain evidence="4">NBRC 102666 / KCTC 22515 / FYK2301M01</strain>
    </source>
</reference>
<dbReference type="RefSeq" id="WP_014435683.1">
    <property type="nucleotide sequence ID" value="NC_017080.1"/>
</dbReference>
<dbReference type="SUPFAM" id="SSF54001">
    <property type="entry name" value="Cysteine proteinases"/>
    <property type="match status" value="1"/>
</dbReference>
<evidence type="ECO:0000313" key="3">
    <source>
        <dbReference type="EMBL" id="BAM02463.1"/>
    </source>
</evidence>
<evidence type="ECO:0000256" key="1">
    <source>
        <dbReference type="SAM" id="MobiDB-lite"/>
    </source>
</evidence>
<dbReference type="PATRIC" id="fig|1142394.8.peg.309"/>
<dbReference type="EMBL" id="AP012338">
    <property type="protein sequence ID" value="BAM02463.1"/>
    <property type="molecule type" value="Genomic_DNA"/>
</dbReference>
<evidence type="ECO:0000259" key="2">
    <source>
        <dbReference type="SMART" id="SM00460"/>
    </source>
</evidence>
<dbReference type="eggNOG" id="COG4196">
    <property type="taxonomic scope" value="Bacteria"/>
</dbReference>
<dbReference type="Pfam" id="PF09899">
    <property type="entry name" value="DUF2126"/>
    <property type="match status" value="1"/>
</dbReference>
<proteinExistence type="predicted"/>
<gene>
    <name evidence="3" type="ordered locus">PSMK_03040</name>
</gene>
<feature type="domain" description="Transglutaminase-like" evidence="2">
    <location>
        <begin position="193"/>
        <end position="271"/>
    </location>
</feature>
<dbReference type="Proteomes" id="UP000007881">
    <property type="component" value="Chromosome"/>
</dbReference>
<dbReference type="KEGG" id="phm:PSMK_03040"/>
<dbReference type="HOGENOM" id="CLU_008973_4_0_0"/>
<dbReference type="STRING" id="1142394.PSMK_03040"/>
<feature type="region of interest" description="Disordered" evidence="1">
    <location>
        <begin position="635"/>
        <end position="654"/>
    </location>
</feature>
<dbReference type="SMART" id="SM00460">
    <property type="entry name" value="TGc"/>
    <property type="match status" value="1"/>
</dbReference>
<dbReference type="InterPro" id="IPR013589">
    <property type="entry name" value="Bac_transglu_N"/>
</dbReference>
<keyword evidence="4" id="KW-1185">Reference proteome</keyword>
<protein>
    <recommendedName>
        <fullName evidence="2">Transglutaminase-like domain-containing protein</fullName>
    </recommendedName>
</protein>
<dbReference type="Gene3D" id="3.10.620.30">
    <property type="match status" value="1"/>
</dbReference>
<name>I0IB25_PHYMF</name>